<protein>
    <submittedName>
        <fullName evidence="2">Mycobacterial 2 TMS Phage Holin (M2 Hol) Family</fullName>
    </submittedName>
</protein>
<dbReference type="EMBL" id="BK014707">
    <property type="protein sequence ID" value="DAD68735.1"/>
    <property type="molecule type" value="Genomic_DNA"/>
</dbReference>
<feature type="transmembrane region" description="Helical" evidence="1">
    <location>
        <begin position="77"/>
        <end position="94"/>
    </location>
</feature>
<keyword evidence="1" id="KW-0812">Transmembrane</keyword>
<sequence length="97" mass="9887">MSTPKHLDTGVTDTGTLAAFQAAKHAVIDGTPAAAGDIVDTTGTDRWLPWRKWAYRALTGLIPLGVATGWVTGETAALIGPAIAGFLGVSLAAANTK</sequence>
<accession>A0A8S5LFN8</accession>
<feature type="transmembrane region" description="Helical" evidence="1">
    <location>
        <begin position="53"/>
        <end position="71"/>
    </location>
</feature>
<evidence type="ECO:0000313" key="2">
    <source>
        <dbReference type="EMBL" id="DAD68735.1"/>
    </source>
</evidence>
<keyword evidence="1" id="KW-0472">Membrane</keyword>
<keyword evidence="1" id="KW-1133">Transmembrane helix</keyword>
<proteinExistence type="predicted"/>
<organism evidence="2">
    <name type="scientific">Podoviridae sp. cti7t8</name>
    <dbReference type="NCBI Taxonomy" id="2823560"/>
    <lineage>
        <taxon>Viruses</taxon>
        <taxon>Duplodnaviria</taxon>
        <taxon>Heunggongvirae</taxon>
        <taxon>Uroviricota</taxon>
        <taxon>Caudoviricetes</taxon>
    </lineage>
</organism>
<reference evidence="2" key="1">
    <citation type="journal article" date="2021" name="Proc. Natl. Acad. Sci. U.S.A.">
        <title>A Catalog of Tens of Thousands of Viruses from Human Metagenomes Reveals Hidden Associations with Chronic Diseases.</title>
        <authorList>
            <person name="Tisza M.J."/>
            <person name="Buck C.B."/>
        </authorList>
    </citation>
    <scope>NUCLEOTIDE SEQUENCE</scope>
    <source>
        <strain evidence="2">Cti7t8</strain>
    </source>
</reference>
<evidence type="ECO:0000256" key="1">
    <source>
        <dbReference type="SAM" id="Phobius"/>
    </source>
</evidence>
<name>A0A8S5LFN8_9CAUD</name>